<name>A0ABT4YAS1_METRE</name>
<comment type="caution">
    <text evidence="6">The sequence shown here is derived from an EMBL/GenBank/DDBJ whole genome shotgun (WGS) entry which is preliminary data.</text>
</comment>
<comment type="similarity">
    <text evidence="1">Belongs to the 'phage' integrase family.</text>
</comment>
<dbReference type="EMBL" id="JANEWF010000033">
    <property type="protein sequence ID" value="MDA8485732.1"/>
    <property type="molecule type" value="Genomic_DNA"/>
</dbReference>
<reference evidence="6 7" key="1">
    <citation type="submission" date="2022-07" db="EMBL/GenBank/DDBJ databases">
        <title>Genome Analysis of Selected Gammaproteobacteria from Nigerian Food snails.</title>
        <authorList>
            <person name="Okafor A.C."/>
        </authorList>
    </citation>
    <scope>NUCLEOTIDE SEQUENCE [LARGE SCALE GENOMIC DNA]</scope>
    <source>
        <strain evidence="6 7">Awg 2</strain>
    </source>
</reference>
<sequence>MAVKVVAVRSQVLDLQESALNEAGFKVGEVVKVTGAGVFDDEERLLPLISWYISHGVRNATLSLDSAETYGKNLGYCHEYLNGRREFQGLVRDEAFLDVGTYVLEEYFAQLRNEDELSSKTIRNRDAALQSFFEKHLCRSIDDSPPLRTASSPYPYGLLSPSPKRSLVVACALEDLKQLILSTRSERERCLLQFIFDTGVRRSEVPRVTLAAIDAALSFQNAQFVSRGGNDAIQADYCPLLIHGSKGRGGESKERYTIVSRATLQRVKKYHASPLYKMYSRQFQSPETTPAFLNANGGAYKPNSISKLLERVSNRALAKLKIKKAISPHKLRHGNAYAILRSPDLGNDYLDRMVIVQKSLGHNHLSTSEMYTQIPQDIYQQLCRPDASTKTKAGEMEELVQQTRLKFSLGDTK</sequence>
<evidence type="ECO:0000259" key="5">
    <source>
        <dbReference type="PROSITE" id="PS51898"/>
    </source>
</evidence>
<dbReference type="Pfam" id="PF00589">
    <property type="entry name" value="Phage_integrase"/>
    <property type="match status" value="1"/>
</dbReference>
<dbReference type="PANTHER" id="PTHR30349:SF41">
    <property type="entry name" value="INTEGRASE_RECOMBINASE PROTEIN MJ0367-RELATED"/>
    <property type="match status" value="1"/>
</dbReference>
<evidence type="ECO:0000256" key="4">
    <source>
        <dbReference type="ARBA" id="ARBA00023172"/>
    </source>
</evidence>
<dbReference type="Proteomes" id="UP001211689">
    <property type="component" value="Unassembled WGS sequence"/>
</dbReference>
<dbReference type="RefSeq" id="WP_271471938.1">
    <property type="nucleotide sequence ID" value="NZ_JANEWF010000033.1"/>
</dbReference>
<keyword evidence="2" id="KW-0229">DNA integration</keyword>
<gene>
    <name evidence="6" type="ORF">NNO07_21905</name>
</gene>
<keyword evidence="3" id="KW-0238">DNA-binding</keyword>
<evidence type="ECO:0000256" key="1">
    <source>
        <dbReference type="ARBA" id="ARBA00008857"/>
    </source>
</evidence>
<dbReference type="PANTHER" id="PTHR30349">
    <property type="entry name" value="PHAGE INTEGRASE-RELATED"/>
    <property type="match status" value="1"/>
</dbReference>
<accession>A0ABT4YAS1</accession>
<proteinExistence type="inferred from homology"/>
<protein>
    <submittedName>
        <fullName evidence="6">Tyrosine-type recombinase/integrase</fullName>
    </submittedName>
</protein>
<dbReference type="InterPro" id="IPR002104">
    <property type="entry name" value="Integrase_catalytic"/>
</dbReference>
<dbReference type="Gene3D" id="1.10.443.10">
    <property type="entry name" value="Intergrase catalytic core"/>
    <property type="match status" value="1"/>
</dbReference>
<dbReference type="InterPro" id="IPR011010">
    <property type="entry name" value="DNA_brk_join_enz"/>
</dbReference>
<keyword evidence="4" id="KW-0233">DNA recombination</keyword>
<feature type="domain" description="Tyr recombinase" evidence="5">
    <location>
        <begin position="166"/>
        <end position="387"/>
    </location>
</feature>
<evidence type="ECO:0000313" key="6">
    <source>
        <dbReference type="EMBL" id="MDA8485732.1"/>
    </source>
</evidence>
<keyword evidence="7" id="KW-1185">Reference proteome</keyword>
<dbReference type="InterPro" id="IPR050090">
    <property type="entry name" value="Tyrosine_recombinase_XerCD"/>
</dbReference>
<dbReference type="InterPro" id="IPR013762">
    <property type="entry name" value="Integrase-like_cat_sf"/>
</dbReference>
<organism evidence="6 7">
    <name type="scientific">Metapseudomonas resinovorans</name>
    <name type="common">Pseudomonas resinovorans</name>
    <dbReference type="NCBI Taxonomy" id="53412"/>
    <lineage>
        <taxon>Bacteria</taxon>
        <taxon>Pseudomonadati</taxon>
        <taxon>Pseudomonadota</taxon>
        <taxon>Gammaproteobacteria</taxon>
        <taxon>Pseudomonadales</taxon>
        <taxon>Pseudomonadaceae</taxon>
        <taxon>Metapseudomonas</taxon>
    </lineage>
</organism>
<evidence type="ECO:0000256" key="2">
    <source>
        <dbReference type="ARBA" id="ARBA00022908"/>
    </source>
</evidence>
<dbReference type="SUPFAM" id="SSF56349">
    <property type="entry name" value="DNA breaking-rejoining enzymes"/>
    <property type="match status" value="1"/>
</dbReference>
<dbReference type="PROSITE" id="PS51898">
    <property type="entry name" value="TYR_RECOMBINASE"/>
    <property type="match status" value="1"/>
</dbReference>
<evidence type="ECO:0000256" key="3">
    <source>
        <dbReference type="ARBA" id="ARBA00023125"/>
    </source>
</evidence>
<evidence type="ECO:0000313" key="7">
    <source>
        <dbReference type="Proteomes" id="UP001211689"/>
    </source>
</evidence>